<keyword evidence="2" id="KW-1185">Reference proteome</keyword>
<evidence type="ECO:0000313" key="1">
    <source>
        <dbReference type="EMBL" id="KAI9243165.1"/>
    </source>
</evidence>
<dbReference type="AlphaFoldDB" id="A0AAD5P6R6"/>
<dbReference type="Proteomes" id="UP001209540">
    <property type="component" value="Unassembled WGS sequence"/>
</dbReference>
<protein>
    <submittedName>
        <fullName evidence="1">Uncharacterized protein</fullName>
    </submittedName>
</protein>
<reference evidence="1" key="1">
    <citation type="journal article" date="2022" name="IScience">
        <title>Evolution of zygomycete secretomes and the origins of terrestrial fungal ecologies.</title>
        <authorList>
            <person name="Chang Y."/>
            <person name="Wang Y."/>
            <person name="Mondo S."/>
            <person name="Ahrendt S."/>
            <person name="Andreopoulos W."/>
            <person name="Barry K."/>
            <person name="Beard J."/>
            <person name="Benny G.L."/>
            <person name="Blankenship S."/>
            <person name="Bonito G."/>
            <person name="Cuomo C."/>
            <person name="Desiro A."/>
            <person name="Gervers K.A."/>
            <person name="Hundley H."/>
            <person name="Kuo A."/>
            <person name="LaButti K."/>
            <person name="Lang B.F."/>
            <person name="Lipzen A."/>
            <person name="O'Donnell K."/>
            <person name="Pangilinan J."/>
            <person name="Reynolds N."/>
            <person name="Sandor L."/>
            <person name="Smith M.E."/>
            <person name="Tsang A."/>
            <person name="Grigoriev I.V."/>
            <person name="Stajich J.E."/>
            <person name="Spatafora J.W."/>
        </authorList>
    </citation>
    <scope>NUCLEOTIDE SEQUENCE</scope>
    <source>
        <strain evidence="1">RSA 2281</strain>
    </source>
</reference>
<accession>A0AAD5P6R6</accession>
<proteinExistence type="predicted"/>
<name>A0AAD5P6R6_9FUNG</name>
<gene>
    <name evidence="1" type="ORF">BDA99DRAFT_544605</name>
</gene>
<organism evidence="1 2">
    <name type="scientific">Phascolomyces articulosus</name>
    <dbReference type="NCBI Taxonomy" id="60185"/>
    <lineage>
        <taxon>Eukaryota</taxon>
        <taxon>Fungi</taxon>
        <taxon>Fungi incertae sedis</taxon>
        <taxon>Mucoromycota</taxon>
        <taxon>Mucoromycotina</taxon>
        <taxon>Mucoromycetes</taxon>
        <taxon>Mucorales</taxon>
        <taxon>Lichtheimiaceae</taxon>
        <taxon>Phascolomyces</taxon>
    </lineage>
</organism>
<sequence length="107" mass="12036">MKKGIYRIPSDLRSQALSGLVSTMVGDHMGIPGAWLLELSGTLDNQLLSWILFGCKPADESFIELKVGDHPSNGLFGKAFWFCHIFPSRNFVVWQMVKHLSLEDLED</sequence>
<reference evidence="1" key="2">
    <citation type="submission" date="2023-02" db="EMBL/GenBank/DDBJ databases">
        <authorList>
            <consortium name="DOE Joint Genome Institute"/>
            <person name="Mondo S.J."/>
            <person name="Chang Y."/>
            <person name="Wang Y."/>
            <person name="Ahrendt S."/>
            <person name="Andreopoulos W."/>
            <person name="Barry K."/>
            <person name="Beard J."/>
            <person name="Benny G.L."/>
            <person name="Blankenship S."/>
            <person name="Bonito G."/>
            <person name="Cuomo C."/>
            <person name="Desiro A."/>
            <person name="Gervers K.A."/>
            <person name="Hundley H."/>
            <person name="Kuo A."/>
            <person name="LaButti K."/>
            <person name="Lang B.F."/>
            <person name="Lipzen A."/>
            <person name="O'Donnell K."/>
            <person name="Pangilinan J."/>
            <person name="Reynolds N."/>
            <person name="Sandor L."/>
            <person name="Smith M.W."/>
            <person name="Tsang A."/>
            <person name="Grigoriev I.V."/>
            <person name="Stajich J.E."/>
            <person name="Spatafora J.W."/>
        </authorList>
    </citation>
    <scope>NUCLEOTIDE SEQUENCE</scope>
    <source>
        <strain evidence="1">RSA 2281</strain>
    </source>
</reference>
<comment type="caution">
    <text evidence="1">The sequence shown here is derived from an EMBL/GenBank/DDBJ whole genome shotgun (WGS) entry which is preliminary data.</text>
</comment>
<evidence type="ECO:0000313" key="2">
    <source>
        <dbReference type="Proteomes" id="UP001209540"/>
    </source>
</evidence>
<dbReference type="EMBL" id="JAIXMP010000091">
    <property type="protein sequence ID" value="KAI9243165.1"/>
    <property type="molecule type" value="Genomic_DNA"/>
</dbReference>